<evidence type="ECO:0000256" key="1">
    <source>
        <dbReference type="ARBA" id="ARBA00004429"/>
    </source>
</evidence>
<dbReference type="Proteomes" id="UP001241605">
    <property type="component" value="Chromosome"/>
</dbReference>
<dbReference type="InterPro" id="IPR055348">
    <property type="entry name" value="DctQ"/>
</dbReference>
<sequence>MAALLALLRPLQVVNDIVLRFGRGFATFAIGLMVVCILVQVFFRYVLNNALPWPEEAARFLMLWMTGLIAPSAYRRGGFVAIDMVSALLPRAIGTALSLFLLLLSTLVLVMGIKLGLKHINSGWMFASSTLYLPLELIGQKGYKIKLAWMYMSLYVGLWLLLMVNIELVLRALIGLFGGEDRLRPLFHEDLVVE</sequence>
<evidence type="ECO:0000256" key="6">
    <source>
        <dbReference type="ARBA" id="ARBA00022989"/>
    </source>
</evidence>
<keyword evidence="4 9" id="KW-0997">Cell inner membrane</keyword>
<dbReference type="EMBL" id="CP124616">
    <property type="protein sequence ID" value="WGW05279.1"/>
    <property type="molecule type" value="Genomic_DNA"/>
</dbReference>
<comment type="function">
    <text evidence="9">Part of the tripartite ATP-independent periplasmic (TRAP) transport system.</text>
</comment>
<keyword evidence="2 9" id="KW-0813">Transport</keyword>
<keyword evidence="12" id="KW-1185">Reference proteome</keyword>
<evidence type="ECO:0000313" key="12">
    <source>
        <dbReference type="Proteomes" id="UP001241605"/>
    </source>
</evidence>
<evidence type="ECO:0000256" key="4">
    <source>
        <dbReference type="ARBA" id="ARBA00022519"/>
    </source>
</evidence>
<keyword evidence="5 9" id="KW-0812">Transmembrane</keyword>
<evidence type="ECO:0000256" key="5">
    <source>
        <dbReference type="ARBA" id="ARBA00022692"/>
    </source>
</evidence>
<keyword evidence="3" id="KW-1003">Cell membrane</keyword>
<comment type="similarity">
    <text evidence="8 9">Belongs to the TRAP transporter small permease family.</text>
</comment>
<organism evidence="11 12">
    <name type="scientific">Tropicibacter oceani</name>
    <dbReference type="NCBI Taxonomy" id="3058420"/>
    <lineage>
        <taxon>Bacteria</taxon>
        <taxon>Pseudomonadati</taxon>
        <taxon>Pseudomonadota</taxon>
        <taxon>Alphaproteobacteria</taxon>
        <taxon>Rhodobacterales</taxon>
        <taxon>Roseobacteraceae</taxon>
        <taxon>Tropicibacter</taxon>
    </lineage>
</organism>
<keyword evidence="6 9" id="KW-1133">Transmembrane helix</keyword>
<gene>
    <name evidence="11" type="ORF">QF118_06960</name>
</gene>
<dbReference type="PANTHER" id="PTHR35011">
    <property type="entry name" value="2,3-DIKETO-L-GULONATE TRAP TRANSPORTER SMALL PERMEASE PROTEIN YIAM"/>
    <property type="match status" value="1"/>
</dbReference>
<feature type="transmembrane region" description="Helical" evidence="9">
    <location>
        <begin position="25"/>
        <end position="45"/>
    </location>
</feature>
<dbReference type="PANTHER" id="PTHR35011:SF11">
    <property type="entry name" value="TRAP TRANSPORTER SMALL PERMEASE PROTEIN"/>
    <property type="match status" value="1"/>
</dbReference>
<evidence type="ECO:0000256" key="2">
    <source>
        <dbReference type="ARBA" id="ARBA00022448"/>
    </source>
</evidence>
<dbReference type="RefSeq" id="WP_282301906.1">
    <property type="nucleotide sequence ID" value="NZ_CP124616.1"/>
</dbReference>
<evidence type="ECO:0000313" key="11">
    <source>
        <dbReference type="EMBL" id="WGW05279.1"/>
    </source>
</evidence>
<dbReference type="InterPro" id="IPR007387">
    <property type="entry name" value="TRAP_DctQ"/>
</dbReference>
<evidence type="ECO:0000256" key="9">
    <source>
        <dbReference type="RuleBase" id="RU369079"/>
    </source>
</evidence>
<evidence type="ECO:0000256" key="3">
    <source>
        <dbReference type="ARBA" id="ARBA00022475"/>
    </source>
</evidence>
<feature type="domain" description="Tripartite ATP-independent periplasmic transporters DctQ component" evidence="10">
    <location>
        <begin position="33"/>
        <end position="173"/>
    </location>
</feature>
<protein>
    <recommendedName>
        <fullName evidence="9">TRAP transporter small permease protein</fullName>
    </recommendedName>
</protein>
<feature type="transmembrane region" description="Helical" evidence="9">
    <location>
        <begin position="154"/>
        <end position="177"/>
    </location>
</feature>
<feature type="transmembrane region" description="Helical" evidence="9">
    <location>
        <begin position="57"/>
        <end position="74"/>
    </location>
</feature>
<accession>A0ABY8QKW9</accession>
<comment type="subcellular location">
    <subcellularLocation>
        <location evidence="1 9">Cell inner membrane</location>
        <topology evidence="1 9">Multi-pass membrane protein</topology>
    </subcellularLocation>
</comment>
<evidence type="ECO:0000256" key="8">
    <source>
        <dbReference type="ARBA" id="ARBA00038436"/>
    </source>
</evidence>
<name>A0ABY8QKW9_9RHOB</name>
<keyword evidence="7 9" id="KW-0472">Membrane</keyword>
<proteinExistence type="inferred from homology"/>
<comment type="subunit">
    <text evidence="9">The complex comprises the extracytoplasmic solute receptor protein and the two transmembrane proteins.</text>
</comment>
<dbReference type="Pfam" id="PF04290">
    <property type="entry name" value="DctQ"/>
    <property type="match status" value="1"/>
</dbReference>
<evidence type="ECO:0000256" key="7">
    <source>
        <dbReference type="ARBA" id="ARBA00023136"/>
    </source>
</evidence>
<feature type="transmembrane region" description="Helical" evidence="9">
    <location>
        <begin position="94"/>
        <end position="117"/>
    </location>
</feature>
<reference evidence="11 12" key="1">
    <citation type="submission" date="2023-05" db="EMBL/GenBank/DDBJ databases">
        <title>YMD87, complete Genome.</title>
        <authorList>
            <person name="Zhang J."/>
            <person name="Xu X."/>
        </authorList>
    </citation>
    <scope>NUCLEOTIDE SEQUENCE [LARGE SCALE GENOMIC DNA]</scope>
    <source>
        <strain evidence="11 12">YMD87</strain>
    </source>
</reference>
<evidence type="ECO:0000259" key="10">
    <source>
        <dbReference type="Pfam" id="PF04290"/>
    </source>
</evidence>